<dbReference type="RefSeq" id="WP_288184423.1">
    <property type="nucleotide sequence ID" value="NZ_LT608335.1"/>
</dbReference>
<dbReference type="EMBL" id="FMJE01000003">
    <property type="protein sequence ID" value="SCM81382.1"/>
    <property type="molecule type" value="Genomic_DNA"/>
</dbReference>
<dbReference type="AlphaFoldDB" id="A0A212LV35"/>
<reference evidence="1" key="1">
    <citation type="submission" date="2016-08" db="EMBL/GenBank/DDBJ databases">
        <authorList>
            <person name="Seilhamer J.J."/>
        </authorList>
    </citation>
    <scope>NUCLEOTIDE SEQUENCE</scope>
    <source>
        <strain evidence="1">86</strain>
    </source>
</reference>
<protein>
    <submittedName>
        <fullName evidence="1">Uncharacterized protein</fullName>
    </submittedName>
</protein>
<proteinExistence type="predicted"/>
<sequence length="62" mass="7219">MTEDEICDRIRKICDALRLPQEGIAGEELMQELELLCGLMLKRHNSIVRTAPWLSDRTTHRL</sequence>
<evidence type="ECO:0000313" key="1">
    <source>
        <dbReference type="EMBL" id="SCM81382.1"/>
    </source>
</evidence>
<organism evidence="1">
    <name type="scientific">uncultured Sporomusa sp</name>
    <dbReference type="NCBI Taxonomy" id="307249"/>
    <lineage>
        <taxon>Bacteria</taxon>
        <taxon>Bacillati</taxon>
        <taxon>Bacillota</taxon>
        <taxon>Negativicutes</taxon>
        <taxon>Selenomonadales</taxon>
        <taxon>Sporomusaceae</taxon>
        <taxon>Sporomusa</taxon>
        <taxon>environmental samples</taxon>
    </lineage>
</organism>
<gene>
    <name evidence="1" type="ORF">KL86SPO_31561</name>
</gene>
<name>A0A212LV35_9FIRM</name>
<accession>A0A212LV35</accession>